<keyword evidence="3" id="KW-1185">Reference proteome</keyword>
<proteinExistence type="predicted"/>
<evidence type="ECO:0000313" key="3">
    <source>
        <dbReference type="Proteomes" id="UP000636709"/>
    </source>
</evidence>
<evidence type="ECO:0000256" key="1">
    <source>
        <dbReference type="SAM" id="MobiDB-lite"/>
    </source>
</evidence>
<evidence type="ECO:0000313" key="2">
    <source>
        <dbReference type="EMBL" id="KAF8664787.1"/>
    </source>
</evidence>
<sequence>MTRLDTNTAQGNILITGHASTNV</sequence>
<dbReference type="AlphaFoldDB" id="A0A835ALB6"/>
<dbReference type="EMBL" id="JACEFO010002347">
    <property type="protein sequence ID" value="KAF8664787.1"/>
    <property type="molecule type" value="Genomic_DNA"/>
</dbReference>
<name>A0A835ALB6_9POAL</name>
<feature type="region of interest" description="Disordered" evidence="1">
    <location>
        <begin position="1"/>
        <end position="23"/>
    </location>
</feature>
<accession>A0A835ALB6</accession>
<organism evidence="2 3">
    <name type="scientific">Digitaria exilis</name>
    <dbReference type="NCBI Taxonomy" id="1010633"/>
    <lineage>
        <taxon>Eukaryota</taxon>
        <taxon>Viridiplantae</taxon>
        <taxon>Streptophyta</taxon>
        <taxon>Embryophyta</taxon>
        <taxon>Tracheophyta</taxon>
        <taxon>Spermatophyta</taxon>
        <taxon>Magnoliopsida</taxon>
        <taxon>Liliopsida</taxon>
        <taxon>Poales</taxon>
        <taxon>Poaceae</taxon>
        <taxon>PACMAD clade</taxon>
        <taxon>Panicoideae</taxon>
        <taxon>Panicodae</taxon>
        <taxon>Paniceae</taxon>
        <taxon>Anthephorinae</taxon>
        <taxon>Digitaria</taxon>
    </lineage>
</organism>
<gene>
    <name evidence="2" type="ORF">HU200_054510</name>
</gene>
<reference evidence="2" key="1">
    <citation type="submission" date="2020-07" db="EMBL/GenBank/DDBJ databases">
        <title>Genome sequence and genetic diversity analysis of an under-domesticated orphan crop, white fonio (Digitaria exilis).</title>
        <authorList>
            <person name="Bennetzen J.L."/>
            <person name="Chen S."/>
            <person name="Ma X."/>
            <person name="Wang X."/>
            <person name="Yssel A.E.J."/>
            <person name="Chaluvadi S.R."/>
            <person name="Johnson M."/>
            <person name="Gangashetty P."/>
            <person name="Hamidou F."/>
            <person name="Sanogo M.D."/>
            <person name="Zwaenepoel A."/>
            <person name="Wallace J."/>
            <person name="Van De Peer Y."/>
            <person name="Van Deynze A."/>
        </authorList>
    </citation>
    <scope>NUCLEOTIDE SEQUENCE</scope>
    <source>
        <tissue evidence="2">Leaves</tissue>
    </source>
</reference>
<protein>
    <submittedName>
        <fullName evidence="2">Uncharacterized protein</fullName>
    </submittedName>
</protein>
<dbReference type="Proteomes" id="UP000636709">
    <property type="component" value="Unassembled WGS sequence"/>
</dbReference>
<comment type="caution">
    <text evidence="2">The sequence shown here is derived from an EMBL/GenBank/DDBJ whole genome shotgun (WGS) entry which is preliminary data.</text>
</comment>